<dbReference type="InterPro" id="IPR009057">
    <property type="entry name" value="Homeodomain-like_sf"/>
</dbReference>
<keyword evidence="2 4" id="KW-0238">DNA-binding</keyword>
<evidence type="ECO:0000313" key="6">
    <source>
        <dbReference type="EMBL" id="SLM99172.1"/>
    </source>
</evidence>
<dbReference type="InterPro" id="IPR036271">
    <property type="entry name" value="Tet_transcr_reg_TetR-rel_C_sf"/>
</dbReference>
<dbReference type="SUPFAM" id="SSF48498">
    <property type="entry name" value="Tetracyclin repressor-like, C-terminal domain"/>
    <property type="match status" value="1"/>
</dbReference>
<reference evidence="7" key="1">
    <citation type="submission" date="2017-02" db="EMBL/GenBank/DDBJ databases">
        <authorList>
            <person name="Dridi B."/>
        </authorList>
    </citation>
    <scope>NUCLEOTIDE SEQUENCE [LARGE SCALE GENOMIC DNA]</scope>
    <source>
        <strain evidence="7">B Co 03.10</strain>
    </source>
</reference>
<evidence type="ECO:0000313" key="7">
    <source>
        <dbReference type="Proteomes" id="UP000196581"/>
    </source>
</evidence>
<gene>
    <name evidence="6" type="ORF">FM105_10445</name>
</gene>
<keyword evidence="3" id="KW-0804">Transcription</keyword>
<evidence type="ECO:0000259" key="5">
    <source>
        <dbReference type="PROSITE" id="PS50977"/>
    </source>
</evidence>
<dbReference type="PANTHER" id="PTHR30055">
    <property type="entry name" value="HTH-TYPE TRANSCRIPTIONAL REGULATOR RUTR"/>
    <property type="match status" value="1"/>
</dbReference>
<proteinExistence type="predicted"/>
<dbReference type="RefSeq" id="WP_256970335.1">
    <property type="nucleotide sequence ID" value="NZ_FWFF01000017.1"/>
</dbReference>
<evidence type="ECO:0000256" key="4">
    <source>
        <dbReference type="PROSITE-ProRule" id="PRU00335"/>
    </source>
</evidence>
<organism evidence="6 7">
    <name type="scientific">Brevibacterium yomogidense</name>
    <dbReference type="NCBI Taxonomy" id="946573"/>
    <lineage>
        <taxon>Bacteria</taxon>
        <taxon>Bacillati</taxon>
        <taxon>Actinomycetota</taxon>
        <taxon>Actinomycetes</taxon>
        <taxon>Micrococcales</taxon>
        <taxon>Brevibacteriaceae</taxon>
        <taxon>Brevibacterium</taxon>
    </lineage>
</organism>
<name>A0A1X6XIP7_9MICO</name>
<keyword evidence="7" id="KW-1185">Reference proteome</keyword>
<feature type="domain" description="HTH tetR-type" evidence="5">
    <location>
        <begin position="1"/>
        <end position="54"/>
    </location>
</feature>
<evidence type="ECO:0000256" key="3">
    <source>
        <dbReference type="ARBA" id="ARBA00023163"/>
    </source>
</evidence>
<dbReference type="SUPFAM" id="SSF46689">
    <property type="entry name" value="Homeodomain-like"/>
    <property type="match status" value="1"/>
</dbReference>
<dbReference type="Pfam" id="PF00440">
    <property type="entry name" value="TetR_N"/>
    <property type="match status" value="1"/>
</dbReference>
<dbReference type="InterPro" id="IPR001647">
    <property type="entry name" value="HTH_TetR"/>
</dbReference>
<protein>
    <submittedName>
        <fullName evidence="6">Transcriptional regulator, TetR family</fullName>
    </submittedName>
</protein>
<dbReference type="GO" id="GO:0000976">
    <property type="term" value="F:transcription cis-regulatory region binding"/>
    <property type="evidence" value="ECO:0007669"/>
    <property type="project" value="TreeGrafter"/>
</dbReference>
<dbReference type="PROSITE" id="PS50977">
    <property type="entry name" value="HTH_TETR_2"/>
    <property type="match status" value="1"/>
</dbReference>
<keyword evidence="1" id="KW-0805">Transcription regulation</keyword>
<evidence type="ECO:0000256" key="2">
    <source>
        <dbReference type="ARBA" id="ARBA00023125"/>
    </source>
</evidence>
<dbReference type="Proteomes" id="UP000196581">
    <property type="component" value="Unassembled WGS sequence"/>
</dbReference>
<sequence length="206" mass="23170">MTAAREVFAEHGYFNSRLTDITDRVGCSSGTLYTYFRNREDILAAVIEHAQQTVLRTSHSSDTGIDPVERILHANKEYIDSYCENADLMAVMEQVAHVDPSIKKVRRERSNAFIARNTRSIAKLQARGFVNSTLDPQLVSKALSSMVSRLCFNIYVDEKDPTYATEEGRAELIRTVSVLWTEALGLSAQHDAQASVSDDEDIREQH</sequence>
<accession>A0A1X6XIP7</accession>
<dbReference type="PANTHER" id="PTHR30055:SF234">
    <property type="entry name" value="HTH-TYPE TRANSCRIPTIONAL REGULATOR BETI"/>
    <property type="match status" value="1"/>
</dbReference>
<dbReference type="AlphaFoldDB" id="A0A1X6XIP7"/>
<dbReference type="GO" id="GO:0003700">
    <property type="term" value="F:DNA-binding transcription factor activity"/>
    <property type="evidence" value="ECO:0007669"/>
    <property type="project" value="TreeGrafter"/>
</dbReference>
<dbReference type="InterPro" id="IPR050109">
    <property type="entry name" value="HTH-type_TetR-like_transc_reg"/>
</dbReference>
<dbReference type="EMBL" id="FWFF01000017">
    <property type="protein sequence ID" value="SLM99172.1"/>
    <property type="molecule type" value="Genomic_DNA"/>
</dbReference>
<evidence type="ECO:0000256" key="1">
    <source>
        <dbReference type="ARBA" id="ARBA00023015"/>
    </source>
</evidence>
<dbReference type="Gene3D" id="1.10.10.60">
    <property type="entry name" value="Homeodomain-like"/>
    <property type="match status" value="1"/>
</dbReference>
<dbReference type="Gene3D" id="1.10.357.10">
    <property type="entry name" value="Tetracycline Repressor, domain 2"/>
    <property type="match status" value="1"/>
</dbReference>
<feature type="DNA-binding region" description="H-T-H motif" evidence="4">
    <location>
        <begin position="17"/>
        <end position="36"/>
    </location>
</feature>